<feature type="domain" description="Phage shock protein PspC N-terminal" evidence="2">
    <location>
        <begin position="13"/>
        <end position="57"/>
    </location>
</feature>
<name>I4APZ8_BERLS</name>
<keyword evidence="1" id="KW-0472">Membrane</keyword>
<dbReference type="HOGENOM" id="CLU_182832_1_0_10"/>
<evidence type="ECO:0000313" key="3">
    <source>
        <dbReference type="EMBL" id="AFM06033.1"/>
    </source>
</evidence>
<evidence type="ECO:0000256" key="1">
    <source>
        <dbReference type="SAM" id="Phobius"/>
    </source>
</evidence>
<dbReference type="InterPro" id="IPR007168">
    <property type="entry name" value="Phageshock_PspC_N"/>
</dbReference>
<dbReference type="EMBL" id="CP003345">
    <property type="protein sequence ID" value="AFM06033.1"/>
    <property type="molecule type" value="Genomic_DNA"/>
</dbReference>
<evidence type="ECO:0000259" key="2">
    <source>
        <dbReference type="Pfam" id="PF04024"/>
    </source>
</evidence>
<dbReference type="RefSeq" id="WP_014799457.1">
    <property type="nucleotide sequence ID" value="NC_018018.1"/>
</dbReference>
<organism evidence="3 4">
    <name type="scientific">Bernardetia litoralis (strain ATCC 23117 / DSM 6794 / NBRC 15988 / NCIMB 1366 / Fx l1 / Sio-4)</name>
    <name type="common">Flexibacter litoralis</name>
    <dbReference type="NCBI Taxonomy" id="880071"/>
    <lineage>
        <taxon>Bacteria</taxon>
        <taxon>Pseudomonadati</taxon>
        <taxon>Bacteroidota</taxon>
        <taxon>Cytophagia</taxon>
        <taxon>Cytophagales</taxon>
        <taxon>Bernardetiaceae</taxon>
        <taxon>Bernardetia</taxon>
    </lineage>
</organism>
<keyword evidence="1" id="KW-1133">Transmembrane helix</keyword>
<dbReference type="STRING" id="880071.Fleli_3721"/>
<accession>I4APZ8</accession>
<reference evidence="4" key="1">
    <citation type="submission" date="2012-06" db="EMBL/GenBank/DDBJ databases">
        <title>The complete genome of Flexibacter litoralis DSM 6794.</title>
        <authorList>
            <person name="Lucas S."/>
            <person name="Copeland A."/>
            <person name="Lapidus A."/>
            <person name="Glavina del Rio T."/>
            <person name="Dalin E."/>
            <person name="Tice H."/>
            <person name="Bruce D."/>
            <person name="Goodwin L."/>
            <person name="Pitluck S."/>
            <person name="Peters L."/>
            <person name="Ovchinnikova G."/>
            <person name="Lu M."/>
            <person name="Kyrpides N."/>
            <person name="Mavromatis K."/>
            <person name="Ivanova N."/>
            <person name="Brettin T."/>
            <person name="Detter J.C."/>
            <person name="Han C."/>
            <person name="Larimer F."/>
            <person name="Land M."/>
            <person name="Hauser L."/>
            <person name="Markowitz V."/>
            <person name="Cheng J.-F."/>
            <person name="Hugenholtz P."/>
            <person name="Woyke T."/>
            <person name="Wu D."/>
            <person name="Spring S."/>
            <person name="Lang E."/>
            <person name="Kopitz M."/>
            <person name="Brambilla E."/>
            <person name="Klenk H.-P."/>
            <person name="Eisen J.A."/>
        </authorList>
    </citation>
    <scope>NUCLEOTIDE SEQUENCE [LARGE SCALE GENOMIC DNA]</scope>
    <source>
        <strain evidence="4">ATCC 23117 / DSM 6794 / NBRC 15988 / NCIMB 1366 / Sio-4</strain>
    </source>
</reference>
<proteinExistence type="predicted"/>
<protein>
    <submittedName>
        <fullName evidence="3">PspC domain-containing protein</fullName>
    </submittedName>
</protein>
<dbReference type="KEGG" id="fli:Fleli_3721"/>
<dbReference type="Proteomes" id="UP000006054">
    <property type="component" value="Chromosome"/>
</dbReference>
<keyword evidence="1" id="KW-0812">Transmembrane</keyword>
<gene>
    <name evidence="3" type="ordered locus">Fleli_3721</name>
</gene>
<dbReference type="OrthoDB" id="674853at2"/>
<evidence type="ECO:0000313" key="4">
    <source>
        <dbReference type="Proteomes" id="UP000006054"/>
    </source>
</evidence>
<dbReference type="AlphaFoldDB" id="I4APZ8"/>
<sequence>MKKLLYFFEKNAFGVCAKIGERLGISSESIRLSFIYVSFITFGSPIFLYLVLAFWMKMKAHLRKYRQIIRGF</sequence>
<dbReference type="Pfam" id="PF04024">
    <property type="entry name" value="PspC"/>
    <property type="match status" value="1"/>
</dbReference>
<feature type="transmembrane region" description="Helical" evidence="1">
    <location>
        <begin position="34"/>
        <end position="56"/>
    </location>
</feature>
<dbReference type="eggNOG" id="COG1983">
    <property type="taxonomic scope" value="Bacteria"/>
</dbReference>
<keyword evidence="4" id="KW-1185">Reference proteome</keyword>